<gene>
    <name evidence="5" type="ORF">NMOB1V02_LOCUS12784</name>
</gene>
<evidence type="ECO:0000313" key="6">
    <source>
        <dbReference type="Proteomes" id="UP000678499"/>
    </source>
</evidence>
<dbReference type="EMBL" id="OA894323">
    <property type="protein sequence ID" value="CAD7285182.1"/>
    <property type="molecule type" value="Genomic_DNA"/>
</dbReference>
<dbReference type="InterPro" id="IPR008493">
    <property type="entry name" value="Hikeshi-like_N"/>
</dbReference>
<dbReference type="PANTHER" id="PTHR12925:SF0">
    <property type="entry name" value="PROTEIN HIKESHI"/>
    <property type="match status" value="1"/>
</dbReference>
<dbReference type="InterPro" id="IPR048364">
    <property type="entry name" value="Hikeshi-like_C"/>
</dbReference>
<evidence type="ECO:0000256" key="1">
    <source>
        <dbReference type="ARBA" id="ARBA00006623"/>
    </source>
</evidence>
<dbReference type="Pfam" id="PF21202">
    <property type="entry name" value="SLX1_C"/>
    <property type="match status" value="1"/>
</dbReference>
<dbReference type="GO" id="GO:0005829">
    <property type="term" value="C:cytosol"/>
    <property type="evidence" value="ECO:0007669"/>
    <property type="project" value="TreeGrafter"/>
</dbReference>
<organism evidence="5">
    <name type="scientific">Notodromas monacha</name>
    <dbReference type="NCBI Taxonomy" id="399045"/>
    <lineage>
        <taxon>Eukaryota</taxon>
        <taxon>Metazoa</taxon>
        <taxon>Ecdysozoa</taxon>
        <taxon>Arthropoda</taxon>
        <taxon>Crustacea</taxon>
        <taxon>Oligostraca</taxon>
        <taxon>Ostracoda</taxon>
        <taxon>Podocopa</taxon>
        <taxon>Podocopida</taxon>
        <taxon>Cypridocopina</taxon>
        <taxon>Cypridoidea</taxon>
        <taxon>Cyprididae</taxon>
        <taxon>Notodromas</taxon>
    </lineage>
</organism>
<dbReference type="GO" id="GO:0005634">
    <property type="term" value="C:nucleus"/>
    <property type="evidence" value="ECO:0007669"/>
    <property type="project" value="TreeGrafter"/>
</dbReference>
<dbReference type="CDD" id="cd16448">
    <property type="entry name" value="RING-H2"/>
    <property type="match status" value="1"/>
</dbReference>
<dbReference type="Pfam" id="PF05603">
    <property type="entry name" value="Hikeshi-like_N"/>
    <property type="match status" value="1"/>
</dbReference>
<feature type="domain" description="Hikeshi-like N-terminal" evidence="2">
    <location>
        <begin position="181"/>
        <end position="256"/>
    </location>
</feature>
<dbReference type="PANTHER" id="PTHR12925">
    <property type="entry name" value="HIKESHI FAMILY MEMBER"/>
    <property type="match status" value="1"/>
</dbReference>
<feature type="domain" description="Hikeshi-like C-terminal" evidence="3">
    <location>
        <begin position="266"/>
        <end position="325"/>
    </location>
</feature>
<dbReference type="GO" id="GO:0006606">
    <property type="term" value="P:protein import into nucleus"/>
    <property type="evidence" value="ECO:0007669"/>
    <property type="project" value="TreeGrafter"/>
</dbReference>
<accession>A0A7R9GJT7</accession>
<dbReference type="GO" id="GO:0030544">
    <property type="term" value="F:Hsp70 protein binding"/>
    <property type="evidence" value="ECO:0007669"/>
    <property type="project" value="TreeGrafter"/>
</dbReference>
<dbReference type="OrthoDB" id="24645at2759"/>
<evidence type="ECO:0000259" key="2">
    <source>
        <dbReference type="Pfam" id="PF05603"/>
    </source>
</evidence>
<name>A0A7R9GJT7_9CRUS</name>
<dbReference type="GO" id="GO:0061608">
    <property type="term" value="F:nuclear import signal receptor activity"/>
    <property type="evidence" value="ECO:0007669"/>
    <property type="project" value="TreeGrafter"/>
</dbReference>
<dbReference type="Pfam" id="PF21057">
    <property type="entry name" value="Hikeshi-like_C"/>
    <property type="match status" value="1"/>
</dbReference>
<sequence length="325" mass="37257">FEWAWQHPKRSRRLRCIIPVKKSRMTKFQWLIELLGRMLCVDPWCRLPLTLRWLMPKYKTPFTGEWIPPSHIQYVDGLVKSRRIRDVLENSTHSASGNGSSCCLVCGEDVASVADQLRCFGCYNKFHLRCLADLFLRRSGEVTDGIVPVSGTCPTCDLQVMWGDLVRFKKGCFRDVFRDPMYFSWPSAEAPPQWQYLGQISNEKPSAIFRISRLKSSGLEASSVPVGFGQKVTHNAQIGISLEPLQVLRSMTPAVETSAELAAVGFVEFTQRMLESFLNFVTSFSQTQGQMSPAPNEIFVPLSYVQTWYQNFERRLAQNVYFWKN</sequence>
<proteinExistence type="inferred from homology"/>
<feature type="non-terminal residue" evidence="5">
    <location>
        <position position="1"/>
    </location>
</feature>
<reference evidence="5" key="1">
    <citation type="submission" date="2020-11" db="EMBL/GenBank/DDBJ databases">
        <authorList>
            <person name="Tran Van P."/>
        </authorList>
    </citation>
    <scope>NUCLEOTIDE SEQUENCE</scope>
</reference>
<dbReference type="SUPFAM" id="SSF57850">
    <property type="entry name" value="RING/U-box"/>
    <property type="match status" value="1"/>
</dbReference>
<dbReference type="AlphaFoldDB" id="A0A7R9GJT7"/>
<feature type="domain" description="Structure-specific endonuclease subunit SLX1 C-terminal" evidence="4">
    <location>
        <begin position="103"/>
        <end position="166"/>
    </location>
</feature>
<dbReference type="EMBL" id="CAJPEX010012286">
    <property type="protein sequence ID" value="CAG0925334.1"/>
    <property type="molecule type" value="Genomic_DNA"/>
</dbReference>
<dbReference type="InterPro" id="IPR013083">
    <property type="entry name" value="Znf_RING/FYVE/PHD"/>
</dbReference>
<protein>
    <submittedName>
        <fullName evidence="5">Uncharacterized protein</fullName>
    </submittedName>
</protein>
<dbReference type="Gene3D" id="3.30.40.10">
    <property type="entry name" value="Zinc/RING finger domain, C3HC4 (zinc finger)"/>
    <property type="match status" value="1"/>
</dbReference>
<keyword evidence="6" id="KW-1185">Reference proteome</keyword>
<dbReference type="InterPro" id="IPR048749">
    <property type="entry name" value="SLX1_C"/>
</dbReference>
<evidence type="ECO:0000259" key="3">
    <source>
        <dbReference type="Pfam" id="PF21057"/>
    </source>
</evidence>
<comment type="similarity">
    <text evidence="1">Belongs to the OPI10 family.</text>
</comment>
<evidence type="ECO:0000313" key="5">
    <source>
        <dbReference type="EMBL" id="CAD7285182.1"/>
    </source>
</evidence>
<evidence type="ECO:0000259" key="4">
    <source>
        <dbReference type="Pfam" id="PF21202"/>
    </source>
</evidence>
<dbReference type="Proteomes" id="UP000678499">
    <property type="component" value="Unassembled WGS sequence"/>
</dbReference>
<dbReference type="InterPro" id="IPR031318">
    <property type="entry name" value="OPI10"/>
</dbReference>